<comment type="caution">
    <text evidence="5">The sequence shown here is derived from an EMBL/GenBank/DDBJ whole genome shotgun (WGS) entry which is preliminary data.</text>
</comment>
<dbReference type="PANTHER" id="PTHR33619:SF3">
    <property type="entry name" value="POLYSACCHARIDE EXPORT PROTEIN GFCE-RELATED"/>
    <property type="match status" value="1"/>
</dbReference>
<dbReference type="PANTHER" id="PTHR33619">
    <property type="entry name" value="POLYSACCHARIDE EXPORT PROTEIN GFCE-RELATED"/>
    <property type="match status" value="1"/>
</dbReference>
<feature type="domain" description="Polysaccharide export protein N-terminal" evidence="2">
    <location>
        <begin position="48"/>
        <end position="116"/>
    </location>
</feature>
<evidence type="ECO:0000259" key="4">
    <source>
        <dbReference type="Pfam" id="PF25994"/>
    </source>
</evidence>
<evidence type="ECO:0000259" key="2">
    <source>
        <dbReference type="Pfam" id="PF02563"/>
    </source>
</evidence>
<dbReference type="Gene3D" id="3.30.1950.10">
    <property type="entry name" value="wza like domain"/>
    <property type="match status" value="1"/>
</dbReference>
<gene>
    <name evidence="5" type="ORF">LCGC14_0497630</name>
</gene>
<name>A0A0F9VDI0_9ZZZZ</name>
<accession>A0A0F9VDI0</accession>
<protein>
    <submittedName>
        <fullName evidence="5">Uncharacterized protein</fullName>
    </submittedName>
</protein>
<dbReference type="Pfam" id="PF10531">
    <property type="entry name" value="SLBB"/>
    <property type="match status" value="1"/>
</dbReference>
<dbReference type="Pfam" id="PF25994">
    <property type="entry name" value="HH_AprE"/>
    <property type="match status" value="1"/>
</dbReference>
<dbReference type="GO" id="GO:0015159">
    <property type="term" value="F:polysaccharide transmembrane transporter activity"/>
    <property type="evidence" value="ECO:0007669"/>
    <property type="project" value="InterPro"/>
</dbReference>
<keyword evidence="1" id="KW-0732">Signal</keyword>
<dbReference type="InterPro" id="IPR049712">
    <property type="entry name" value="Poly_export"/>
</dbReference>
<dbReference type="InterPro" id="IPR019554">
    <property type="entry name" value="Soluble_ligand-bd"/>
</dbReference>
<dbReference type="AlphaFoldDB" id="A0A0F9VDI0"/>
<reference evidence="5" key="1">
    <citation type="journal article" date="2015" name="Nature">
        <title>Complex archaea that bridge the gap between prokaryotes and eukaryotes.</title>
        <authorList>
            <person name="Spang A."/>
            <person name="Saw J.H."/>
            <person name="Jorgensen S.L."/>
            <person name="Zaremba-Niedzwiedzka K."/>
            <person name="Martijn J."/>
            <person name="Lind A.E."/>
            <person name="van Eijk R."/>
            <person name="Schleper C."/>
            <person name="Guy L."/>
            <person name="Ettema T.J."/>
        </authorList>
    </citation>
    <scope>NUCLEOTIDE SEQUENCE</scope>
</reference>
<dbReference type="InterPro" id="IPR058781">
    <property type="entry name" value="HH_AprE-like"/>
</dbReference>
<evidence type="ECO:0000256" key="1">
    <source>
        <dbReference type="ARBA" id="ARBA00022729"/>
    </source>
</evidence>
<dbReference type="InterPro" id="IPR003715">
    <property type="entry name" value="Poly_export_N"/>
</dbReference>
<organism evidence="5">
    <name type="scientific">marine sediment metagenome</name>
    <dbReference type="NCBI Taxonomy" id="412755"/>
    <lineage>
        <taxon>unclassified sequences</taxon>
        <taxon>metagenomes</taxon>
        <taxon>ecological metagenomes</taxon>
    </lineage>
</organism>
<feature type="domain" description="AprE-like long alpha-helical hairpin" evidence="4">
    <location>
        <begin position="184"/>
        <end position="365"/>
    </location>
</feature>
<dbReference type="Gene3D" id="3.10.560.10">
    <property type="entry name" value="Outer membrane lipoprotein wza domain like"/>
    <property type="match status" value="1"/>
</dbReference>
<evidence type="ECO:0000259" key="3">
    <source>
        <dbReference type="Pfam" id="PF10531"/>
    </source>
</evidence>
<evidence type="ECO:0000313" key="5">
    <source>
        <dbReference type="EMBL" id="KKN63833.1"/>
    </source>
</evidence>
<proteinExistence type="predicted"/>
<dbReference type="EMBL" id="LAZR01000577">
    <property type="protein sequence ID" value="KKN63833.1"/>
    <property type="molecule type" value="Genomic_DNA"/>
</dbReference>
<feature type="domain" description="Soluble ligand binding" evidence="3">
    <location>
        <begin position="135"/>
        <end position="170"/>
    </location>
</feature>
<sequence length="442" mass="48462">MISGSSFARFRLFCRRAERADKSRFRRCFEYLSFLLLIAIGPALHAETIRVGDVLSVRVVQWNATSRDMRAWDGWKTDYRVNPEGRILLPFAGSLDVAGETPGDLVDRISEALINTLFPSSLLGVTVDILERQPVYIHGVVRSAGEVPYREGMTVREAIAIAGGLLRTDQANGTDLLRSGITTAAQITQLRLREDELMARAAHLTAQTRSEAEIESPTFNDPRRGAELLGREELVFELNEEKRARTLDLIDSRVLLPQAEIEALNQRSEALAQQQEFAAKQLDAVMKLSSQGLSANARVLEAQRTYSAIESQLLDVSSALLAAKQDIARAEADRLEVVQGQATTALNQLQSVLADLDEARSRRVTQERLLGLTGAFDQPAETLRVTLFRPDDSDDAPDEPVEATMATVLEPGDIVEVILPLSGITGPETGIFGTEQAGASDP</sequence>
<dbReference type="Pfam" id="PF02563">
    <property type="entry name" value="Poly_export"/>
    <property type="match status" value="1"/>
</dbReference>